<dbReference type="SUPFAM" id="SSF53335">
    <property type="entry name" value="S-adenosyl-L-methionine-dependent methyltransferases"/>
    <property type="match status" value="1"/>
</dbReference>
<proteinExistence type="predicted"/>
<feature type="compositionally biased region" description="Basic residues" evidence="1">
    <location>
        <begin position="253"/>
        <end position="265"/>
    </location>
</feature>
<feature type="region of interest" description="Disordered" evidence="1">
    <location>
        <begin position="243"/>
        <end position="265"/>
    </location>
</feature>
<accession>A0ABN3Q0R7</accession>
<dbReference type="InterPro" id="IPR041698">
    <property type="entry name" value="Methyltransf_25"/>
</dbReference>
<protein>
    <submittedName>
        <fullName evidence="3">Methyltransferase domain-containing protein</fullName>
    </submittedName>
</protein>
<evidence type="ECO:0000313" key="4">
    <source>
        <dbReference type="Proteomes" id="UP001501447"/>
    </source>
</evidence>
<dbReference type="EMBL" id="BAAARJ010000006">
    <property type="protein sequence ID" value="GAA2608553.1"/>
    <property type="molecule type" value="Genomic_DNA"/>
</dbReference>
<gene>
    <name evidence="3" type="ORF">GCM10009863_22430</name>
</gene>
<keyword evidence="4" id="KW-1185">Reference proteome</keyword>
<keyword evidence="3" id="KW-0489">Methyltransferase</keyword>
<dbReference type="Gene3D" id="3.40.50.150">
    <property type="entry name" value="Vaccinia Virus protein VP39"/>
    <property type="match status" value="1"/>
</dbReference>
<keyword evidence="3" id="KW-0808">Transferase</keyword>
<dbReference type="Proteomes" id="UP001501447">
    <property type="component" value="Unassembled WGS sequence"/>
</dbReference>
<name>A0ABN3Q0R7_9ACTN</name>
<dbReference type="CDD" id="cd02440">
    <property type="entry name" value="AdoMet_MTases"/>
    <property type="match status" value="1"/>
</dbReference>
<reference evidence="3 4" key="1">
    <citation type="journal article" date="2019" name="Int. J. Syst. Evol. Microbiol.">
        <title>The Global Catalogue of Microorganisms (GCM) 10K type strain sequencing project: providing services to taxonomists for standard genome sequencing and annotation.</title>
        <authorList>
            <consortium name="The Broad Institute Genomics Platform"/>
            <consortium name="The Broad Institute Genome Sequencing Center for Infectious Disease"/>
            <person name="Wu L."/>
            <person name="Ma J."/>
        </authorList>
    </citation>
    <scope>NUCLEOTIDE SEQUENCE [LARGE SCALE GENOMIC DNA]</scope>
    <source>
        <strain evidence="3 4">JCM 16373</strain>
    </source>
</reference>
<evidence type="ECO:0000256" key="1">
    <source>
        <dbReference type="SAM" id="MobiDB-lite"/>
    </source>
</evidence>
<dbReference type="Pfam" id="PF13649">
    <property type="entry name" value="Methyltransf_25"/>
    <property type="match status" value="1"/>
</dbReference>
<evidence type="ECO:0000259" key="2">
    <source>
        <dbReference type="Pfam" id="PF13649"/>
    </source>
</evidence>
<dbReference type="InterPro" id="IPR029063">
    <property type="entry name" value="SAM-dependent_MTases_sf"/>
</dbReference>
<feature type="domain" description="Methyltransferase" evidence="2">
    <location>
        <begin position="72"/>
        <end position="165"/>
    </location>
</feature>
<dbReference type="GO" id="GO:0032259">
    <property type="term" value="P:methylation"/>
    <property type="evidence" value="ECO:0007669"/>
    <property type="project" value="UniProtKB-KW"/>
</dbReference>
<dbReference type="RefSeq" id="WP_344564748.1">
    <property type="nucleotide sequence ID" value="NZ_BAAARJ010000006.1"/>
</dbReference>
<evidence type="ECO:0000313" key="3">
    <source>
        <dbReference type="EMBL" id="GAA2608553.1"/>
    </source>
</evidence>
<organism evidence="3 4">
    <name type="scientific">Streptomyces axinellae</name>
    <dbReference type="NCBI Taxonomy" id="552788"/>
    <lineage>
        <taxon>Bacteria</taxon>
        <taxon>Bacillati</taxon>
        <taxon>Actinomycetota</taxon>
        <taxon>Actinomycetes</taxon>
        <taxon>Kitasatosporales</taxon>
        <taxon>Streptomycetaceae</taxon>
        <taxon>Streptomyces</taxon>
    </lineage>
</organism>
<comment type="caution">
    <text evidence="3">The sequence shown here is derived from an EMBL/GenBank/DDBJ whole genome shotgun (WGS) entry which is preliminary data.</text>
</comment>
<sequence>MTFDMPRGGPEAPWWDRKFETGRAEYIDRPDSGEKCHRALRGLDRLQRLTLGYRTVVRHALAQLDGVDSPRVLELGAGYGRVAQRLLDRHPTARVTVSDVNPRVVERLRAGPLGRHPRVTTAVLDATDIDAPDGVWDLAVCATSAHHLPPAGVAALLREGTRVARRLLIVDGWRSPLLLAAAPLMLLTGGLPHAHDGVISLRKVYSSAALYALAARCGAPVRLRTRFAPPGCLVAVATRPAPRRPGAVEHHDNRARHGHRAQHDG</sequence>
<dbReference type="GO" id="GO:0008168">
    <property type="term" value="F:methyltransferase activity"/>
    <property type="evidence" value="ECO:0007669"/>
    <property type="project" value="UniProtKB-KW"/>
</dbReference>